<dbReference type="VEuPathDB" id="FungiDB:VP01_2574g3"/>
<protein>
    <submittedName>
        <fullName evidence="3">Uncharacterized protein</fullName>
    </submittedName>
</protein>
<dbReference type="SUPFAM" id="SSF50978">
    <property type="entry name" value="WD40 repeat-like"/>
    <property type="match status" value="1"/>
</dbReference>
<feature type="repeat" description="WD" evidence="1">
    <location>
        <begin position="92"/>
        <end position="133"/>
    </location>
</feature>
<keyword evidence="1" id="KW-0853">WD repeat</keyword>
<dbReference type="AlphaFoldDB" id="A0A0L6V6R6"/>
<evidence type="ECO:0000256" key="1">
    <source>
        <dbReference type="PROSITE-ProRule" id="PRU00221"/>
    </source>
</evidence>
<evidence type="ECO:0000313" key="4">
    <source>
        <dbReference type="Proteomes" id="UP000037035"/>
    </source>
</evidence>
<accession>A0A0L6V6R6</accession>
<sequence>MARRGVGVAAGKRPAARKNKGRGGIPEGLQDHNILTRIFSTRRFKYLIQPILCAPYFKVWSPSTLNQLVSQTTSLLPLALLTLLYLMEIEFPQQHLDPITCLFASCTLSIVISGAEDGLVKNWELNQAFPVHSLPHSNSVSLQLFESTGDIPTFSLNQVQAWSFGETMVIYYEYLIILQMLSQCADRHFHWVGRLIFWQRRSFHAEAGGVIQGFWKVEQVIGLDACHKTAAVLHQRERQQVFLIQSDGRMGQCTSWQGHQPPPPAPGRWPLRICINPPPTYQPGWPLGRLCLFPLQTSSPTGHPSAASGADLKACQHSSEPHHFLQDLLPTLDFFGSTKN</sequence>
<dbReference type="InterPro" id="IPR036322">
    <property type="entry name" value="WD40_repeat_dom_sf"/>
</dbReference>
<organism evidence="3 4">
    <name type="scientific">Puccinia sorghi</name>
    <dbReference type="NCBI Taxonomy" id="27349"/>
    <lineage>
        <taxon>Eukaryota</taxon>
        <taxon>Fungi</taxon>
        <taxon>Dikarya</taxon>
        <taxon>Basidiomycota</taxon>
        <taxon>Pucciniomycotina</taxon>
        <taxon>Pucciniomycetes</taxon>
        <taxon>Pucciniales</taxon>
        <taxon>Pucciniaceae</taxon>
        <taxon>Puccinia</taxon>
    </lineage>
</organism>
<dbReference type="PROSITE" id="PS50082">
    <property type="entry name" value="WD_REPEATS_2"/>
    <property type="match status" value="1"/>
</dbReference>
<comment type="caution">
    <text evidence="3">The sequence shown here is derived from an EMBL/GenBank/DDBJ whole genome shotgun (WGS) entry which is preliminary data.</text>
</comment>
<gene>
    <name evidence="3" type="ORF">VP01_2574g3</name>
</gene>
<name>A0A0L6V6R6_9BASI</name>
<dbReference type="OrthoDB" id="26681at2759"/>
<dbReference type="InterPro" id="IPR001680">
    <property type="entry name" value="WD40_rpt"/>
</dbReference>
<proteinExistence type="predicted"/>
<feature type="region of interest" description="Disordered" evidence="2">
    <location>
        <begin position="1"/>
        <end position="25"/>
    </location>
</feature>
<evidence type="ECO:0000256" key="2">
    <source>
        <dbReference type="SAM" id="MobiDB-lite"/>
    </source>
</evidence>
<evidence type="ECO:0000313" key="3">
    <source>
        <dbReference type="EMBL" id="KNZ55820.1"/>
    </source>
</evidence>
<dbReference type="EMBL" id="LAVV01007473">
    <property type="protein sequence ID" value="KNZ55820.1"/>
    <property type="molecule type" value="Genomic_DNA"/>
</dbReference>
<reference evidence="3 4" key="1">
    <citation type="submission" date="2015-08" db="EMBL/GenBank/DDBJ databases">
        <title>Next Generation Sequencing and Analysis of the Genome of Puccinia sorghi L Schw, the Causal Agent of Maize Common Rust.</title>
        <authorList>
            <person name="Rochi L."/>
            <person name="Burguener G."/>
            <person name="Darino M."/>
            <person name="Turjanski A."/>
            <person name="Kreff E."/>
            <person name="Dieguez M.J."/>
            <person name="Sacco F."/>
        </authorList>
    </citation>
    <scope>NUCLEOTIDE SEQUENCE [LARGE SCALE GENOMIC DNA]</scope>
    <source>
        <strain evidence="3 4">RO10H11247</strain>
    </source>
</reference>
<dbReference type="Proteomes" id="UP000037035">
    <property type="component" value="Unassembled WGS sequence"/>
</dbReference>
<keyword evidence="4" id="KW-1185">Reference proteome</keyword>